<dbReference type="SUPFAM" id="SSF50978">
    <property type="entry name" value="WD40 repeat-like"/>
    <property type="match status" value="1"/>
</dbReference>
<gene>
    <name evidence="5" type="ORF">Tdes44962_MAKER08626</name>
</gene>
<name>A0A9W7W4R5_9PEZI</name>
<evidence type="ECO:0000256" key="2">
    <source>
        <dbReference type="PROSITE-ProRule" id="PRU00221"/>
    </source>
</evidence>
<evidence type="ECO:0000256" key="1">
    <source>
        <dbReference type="ARBA" id="ARBA00022737"/>
    </source>
</evidence>
<feature type="repeat" description="WD" evidence="2">
    <location>
        <begin position="725"/>
        <end position="753"/>
    </location>
</feature>
<dbReference type="SMART" id="SM00320">
    <property type="entry name" value="WD40"/>
    <property type="match status" value="3"/>
</dbReference>
<sequence length="1259" mass="140082">DPIAQHWNASADNIGLSLPAVLITRLKTEAQHSMYAHLAITNPAHRAWTVEHHGKAVSLGEKADRVLVLFNRVKPIGDIVVNVDPLHAGIPWAGLRLILEVATADRQQMRALLDGMEVTVYMINRLKAYLEYSAALPQNPATTNFEAAIVNFYAFVLRFLAKSIRIYEKESVVRFLQAFAQIGQGNDFQTECAEHERRTEAEAAICERLMSQMDRHQAKSLYDDFCATIGEIQAIRNVAGSIDRLHKKIDLLALRPVEGAAFDSYAAEETAMCLANTRVDFLKSVMNWADDSNGSCIYWLKGMAGTGKSTIARTVADMLNKKQMLGASFFFKRGEADRSSSRKLFPTLASQLAARLPSDISVFLDYQFAKIRASGERGLPSDWPGRDNIRALADMASPLFIYAATISRFIADPTWDADDQLGIVLRQFNQVDMTPLAATYTPVLDRLLHGQNQNQQDRIARAFREIVGSIVTLFDPLSVDDLSILLAMPGKEVRLRLGQLHSVLSVPSSGRGPVRLLHLSFRDFLVDREQIGESVFRIDSAEAHWQLVERCLSLLDKPEVLKRDLCNVQALGYRRAQVTDRVLAACIPTTVSYACRYWVAHLTASERKIIDHDIVSKFLVKRFLHWVEALSWLGEAYSLMNLITTLQSCVHATDGGTTTSLLNDAKYWITQYRRAMGIAPLQIYACALEFLPKQSVVRSLFGSESLQRVSVSDLPEYWSTPNLILEARRDFVMIIAFSPDGQLLASASEDHTVPPLGHRGWPRNLADECGDVSAVKLSPGGQWLAIQLREHIEFWDSPTMQCHCCFTLHNLDDFEFITDEIVMYSPFDQPDLRLVDIQQHANKRVKPLCTSCASGDERATCVGENSGHIHRREGDAGAYNAHTTSLRSSKSQGNPEIQGEGGATIDDDLALRANSINLESIPPDGIEGKDIEDDTYIVGREVRYDGKELTLKSLGADVAIYPGGCIIALGDRRDSITLREFDQTSRDHYSTTTSFDRDIGTLLFRPDGRTLATVSCGGEICLWDVQSQSVTTRWPGSRALRGVRFSPDGGNLASFDSNDTATIWNIIHDAQEVAVLSIGRSFDSCALSNGGRYLACRHGGSVEVCRAVDSSQIEVLKTGWDTNILIFSAYSDVLAVSNHDSVTLYDPAAGNVRTIKTGERVRHLRFLNENLIAIDHQVFDVQTTKEIKADLLDAESRARSLTSHLSISADDQWIQQDGADVLWLPPERRPRHYRSWSSHCSTIVIANGPGFTFIEFESL</sequence>
<dbReference type="InterPro" id="IPR001680">
    <property type="entry name" value="WD40_rpt"/>
</dbReference>
<dbReference type="Pfam" id="PF24883">
    <property type="entry name" value="NPHP3_N"/>
    <property type="match status" value="1"/>
</dbReference>
<dbReference type="SUPFAM" id="SSF52540">
    <property type="entry name" value="P-loop containing nucleoside triphosphate hydrolases"/>
    <property type="match status" value="1"/>
</dbReference>
<dbReference type="InterPro" id="IPR031359">
    <property type="entry name" value="NACHT_N"/>
</dbReference>
<evidence type="ECO:0000259" key="4">
    <source>
        <dbReference type="Pfam" id="PF24883"/>
    </source>
</evidence>
<dbReference type="Pfam" id="PF17100">
    <property type="entry name" value="NACHT_N"/>
    <property type="match status" value="1"/>
</dbReference>
<dbReference type="Gene3D" id="3.40.50.300">
    <property type="entry name" value="P-loop containing nucleotide triphosphate hydrolases"/>
    <property type="match status" value="1"/>
</dbReference>
<dbReference type="Proteomes" id="UP001138500">
    <property type="component" value="Unassembled WGS sequence"/>
</dbReference>
<dbReference type="PROSITE" id="PS50082">
    <property type="entry name" value="WD_REPEATS_2"/>
    <property type="match status" value="2"/>
</dbReference>
<dbReference type="EMBL" id="RIBY02000979">
    <property type="protein sequence ID" value="KAH9834714.1"/>
    <property type="molecule type" value="Genomic_DNA"/>
</dbReference>
<dbReference type="InterPro" id="IPR027417">
    <property type="entry name" value="P-loop_NTPase"/>
</dbReference>
<dbReference type="InterPro" id="IPR015943">
    <property type="entry name" value="WD40/YVTN_repeat-like_dom_sf"/>
</dbReference>
<dbReference type="Gene3D" id="2.130.10.10">
    <property type="entry name" value="YVTN repeat-like/Quinoprotein amine dehydrogenase"/>
    <property type="match status" value="2"/>
</dbReference>
<dbReference type="Pfam" id="PF00400">
    <property type="entry name" value="WD40"/>
    <property type="match status" value="1"/>
</dbReference>
<accession>A0A9W7W4R5</accession>
<dbReference type="AlphaFoldDB" id="A0A9W7W4R5"/>
<dbReference type="OrthoDB" id="674604at2759"/>
<reference evidence="5 6" key="2">
    <citation type="journal article" date="2021" name="Curr. Genet.">
        <title>Genetic response to nitrogen starvation in the aggressive Eucalyptus foliar pathogen Teratosphaeria destructans.</title>
        <authorList>
            <person name="Havenga M."/>
            <person name="Wingfield B.D."/>
            <person name="Wingfield M.J."/>
            <person name="Dreyer L.L."/>
            <person name="Roets F."/>
            <person name="Aylward J."/>
        </authorList>
    </citation>
    <scope>NUCLEOTIDE SEQUENCE [LARGE SCALE GENOMIC DNA]</scope>
    <source>
        <strain evidence="5">CMW44962</strain>
    </source>
</reference>
<evidence type="ECO:0000313" key="6">
    <source>
        <dbReference type="Proteomes" id="UP001138500"/>
    </source>
</evidence>
<feature type="domain" description="NWD NACHT-NTPase N-terminal" evidence="3">
    <location>
        <begin position="55"/>
        <end position="184"/>
    </location>
</feature>
<dbReference type="PANTHER" id="PTHR10039">
    <property type="entry name" value="AMELOGENIN"/>
    <property type="match status" value="1"/>
</dbReference>
<evidence type="ECO:0000313" key="5">
    <source>
        <dbReference type="EMBL" id="KAH9834714.1"/>
    </source>
</evidence>
<organism evidence="5 6">
    <name type="scientific">Teratosphaeria destructans</name>
    <dbReference type="NCBI Taxonomy" id="418781"/>
    <lineage>
        <taxon>Eukaryota</taxon>
        <taxon>Fungi</taxon>
        <taxon>Dikarya</taxon>
        <taxon>Ascomycota</taxon>
        <taxon>Pezizomycotina</taxon>
        <taxon>Dothideomycetes</taxon>
        <taxon>Dothideomycetidae</taxon>
        <taxon>Mycosphaerellales</taxon>
        <taxon>Teratosphaeriaceae</taxon>
        <taxon>Teratosphaeria</taxon>
    </lineage>
</organism>
<feature type="repeat" description="WD" evidence="2">
    <location>
        <begin position="992"/>
        <end position="1033"/>
    </location>
</feature>
<comment type="caution">
    <text evidence="5">The sequence shown here is derived from an EMBL/GenBank/DDBJ whole genome shotgun (WGS) entry which is preliminary data.</text>
</comment>
<protein>
    <submittedName>
        <fullName evidence="5">Vegetative incompatibility protein HET-E-1</fullName>
    </submittedName>
</protein>
<reference evidence="5 6" key="1">
    <citation type="journal article" date="2018" name="IMA Fungus">
        <title>IMA Genome-F 10: Nine draft genome sequences of Claviceps purpurea s.lat., including C. arundinis, C. humidiphila, and C. cf. spartinae, pseudomolecules for the pitch canker pathogen Fusarium circinatum, draft genome of Davidsoniella eucalypti, Grosmannia galeiformis, Quambalaria eucalypti, and Teratosphaeria destructans.</title>
        <authorList>
            <person name="Wingfield B.D."/>
            <person name="Liu M."/>
            <person name="Nguyen H.D."/>
            <person name="Lane F.A."/>
            <person name="Morgan S.W."/>
            <person name="De Vos L."/>
            <person name="Wilken P.M."/>
            <person name="Duong T.A."/>
            <person name="Aylward J."/>
            <person name="Coetzee M.P."/>
            <person name="Dadej K."/>
            <person name="De Beer Z.W."/>
            <person name="Findlay W."/>
            <person name="Havenga M."/>
            <person name="Kolarik M."/>
            <person name="Menzies J.G."/>
            <person name="Naidoo K."/>
            <person name="Pochopski O."/>
            <person name="Shoukouhi P."/>
            <person name="Santana Q.C."/>
            <person name="Seifert K.A."/>
            <person name="Soal N."/>
            <person name="Steenkamp E.T."/>
            <person name="Tatham C.T."/>
            <person name="van der Nest M.A."/>
            <person name="Wingfield M.J."/>
        </authorList>
    </citation>
    <scope>NUCLEOTIDE SEQUENCE [LARGE SCALE GENOMIC DNA]</scope>
    <source>
        <strain evidence="5">CMW44962</strain>
    </source>
</reference>
<feature type="non-terminal residue" evidence="5">
    <location>
        <position position="1"/>
    </location>
</feature>
<keyword evidence="1" id="KW-0677">Repeat</keyword>
<feature type="domain" description="Nephrocystin 3-like N-terminal" evidence="4">
    <location>
        <begin position="284"/>
        <end position="362"/>
    </location>
</feature>
<evidence type="ECO:0000259" key="3">
    <source>
        <dbReference type="Pfam" id="PF17100"/>
    </source>
</evidence>
<dbReference type="InterPro" id="IPR056884">
    <property type="entry name" value="NPHP3-like_N"/>
</dbReference>
<keyword evidence="2" id="KW-0853">WD repeat</keyword>
<keyword evidence="6" id="KW-1185">Reference proteome</keyword>
<dbReference type="InterPro" id="IPR036322">
    <property type="entry name" value="WD40_repeat_dom_sf"/>
</dbReference>
<proteinExistence type="predicted"/>